<evidence type="ECO:0000256" key="2">
    <source>
        <dbReference type="ARBA" id="ARBA00022840"/>
    </source>
</evidence>
<keyword evidence="5" id="KW-0804">Transcription</keyword>
<evidence type="ECO:0000256" key="3">
    <source>
        <dbReference type="ARBA" id="ARBA00023015"/>
    </source>
</evidence>
<dbReference type="InterPro" id="IPR025662">
    <property type="entry name" value="Sigma_54_int_dom_ATP-bd_1"/>
</dbReference>
<reference evidence="7 8" key="1">
    <citation type="submission" date="2020-04" db="EMBL/GenBank/DDBJ databases">
        <authorList>
            <consortium name="Desulfovibrio sp. FSS-1 genome sequencing consortium"/>
            <person name="Shimoshige H."/>
            <person name="Kobayashi H."/>
            <person name="Maekawa T."/>
        </authorList>
    </citation>
    <scope>NUCLEOTIDE SEQUENCE [LARGE SCALE GENOMIC DNA]</scope>
    <source>
        <strain evidence="7 8">SIID29052-01</strain>
    </source>
</reference>
<keyword evidence="2" id="KW-0067">ATP-binding</keyword>
<evidence type="ECO:0000313" key="7">
    <source>
        <dbReference type="EMBL" id="GFK93916.1"/>
    </source>
</evidence>
<evidence type="ECO:0000259" key="6">
    <source>
        <dbReference type="PROSITE" id="PS50045"/>
    </source>
</evidence>
<dbReference type="GO" id="GO:0005524">
    <property type="term" value="F:ATP binding"/>
    <property type="evidence" value="ECO:0007669"/>
    <property type="project" value="UniProtKB-KW"/>
</dbReference>
<dbReference type="InterPro" id="IPR009057">
    <property type="entry name" value="Homeodomain-like_sf"/>
</dbReference>
<dbReference type="Gene3D" id="1.10.8.60">
    <property type="match status" value="1"/>
</dbReference>
<dbReference type="EMBL" id="BLTE01000007">
    <property type="protein sequence ID" value="GFK93916.1"/>
    <property type="molecule type" value="Genomic_DNA"/>
</dbReference>
<dbReference type="PROSITE" id="PS00688">
    <property type="entry name" value="SIGMA54_INTERACT_3"/>
    <property type="match status" value="1"/>
</dbReference>
<dbReference type="SMART" id="SM00382">
    <property type="entry name" value="AAA"/>
    <property type="match status" value="1"/>
</dbReference>
<dbReference type="PANTHER" id="PTHR32071">
    <property type="entry name" value="TRANSCRIPTIONAL REGULATORY PROTEIN"/>
    <property type="match status" value="1"/>
</dbReference>
<feature type="domain" description="Sigma-54 factor interaction" evidence="6">
    <location>
        <begin position="135"/>
        <end position="364"/>
    </location>
</feature>
<dbReference type="InterPro" id="IPR003593">
    <property type="entry name" value="AAA+_ATPase"/>
</dbReference>
<name>A0A6V8LVS9_9BACT</name>
<accession>A0A6V8LVS9</accession>
<dbReference type="Proteomes" id="UP000494245">
    <property type="component" value="Unassembled WGS sequence"/>
</dbReference>
<dbReference type="SUPFAM" id="SSF46689">
    <property type="entry name" value="Homeodomain-like"/>
    <property type="match status" value="1"/>
</dbReference>
<dbReference type="FunFam" id="3.40.50.300:FF:000006">
    <property type="entry name" value="DNA-binding transcriptional regulator NtrC"/>
    <property type="match status" value="1"/>
</dbReference>
<sequence>MANIIVLEKGRDILNEILEISKGVPHSVCSAKRSSDLVEDGQEAKTDLLVYYKNDGVPVDQLFNRIREFRSPPKVLVVVDKPDFSELEFSLREGALDYIPRNEATGFLTSLLGRLDQLVVKDEPIGAELGERFNIVGECTLMRNCLNTVAKARHSDVSVLIQGETGTGKELIARAIHGISTRSSKSLIVVDCASLPDTLVESILFGYSKGAFTGADMQNEGLVMRAHGGTLFLDEVSELPLELQKKFLRVLQERRFRPVGAKREVESDFRLVAATNKDLSQMVKDGLFRSDLLYRIQSLKVNLPPLRSRLEDLPLLIKHLLKKSCKKNRISEKSFSDCFLETMKCHDWPGNVRELENVLDSVVVLAHFSPVVYPEHIPHYIRVRVAKHSLHNNDMQSSGDLKRITGGLVTRSSLPTYKKYRNEVLESMEQHYFKEVYELSGGNLAEAMKITNLSRARLYEFYKRYNLTKSEAH</sequence>
<keyword evidence="4" id="KW-0238">DNA-binding</keyword>
<dbReference type="CDD" id="cd00009">
    <property type="entry name" value="AAA"/>
    <property type="match status" value="1"/>
</dbReference>
<organism evidence="7 8">
    <name type="scientific">Fundidesulfovibrio magnetotacticus</name>
    <dbReference type="NCBI Taxonomy" id="2730080"/>
    <lineage>
        <taxon>Bacteria</taxon>
        <taxon>Pseudomonadati</taxon>
        <taxon>Thermodesulfobacteriota</taxon>
        <taxon>Desulfovibrionia</taxon>
        <taxon>Desulfovibrionales</taxon>
        <taxon>Desulfovibrionaceae</taxon>
        <taxon>Fundidesulfovibrio</taxon>
    </lineage>
</organism>
<dbReference type="PANTHER" id="PTHR32071:SF113">
    <property type="entry name" value="ALGINATE BIOSYNTHESIS TRANSCRIPTIONAL REGULATORY PROTEIN ALGB"/>
    <property type="match status" value="1"/>
</dbReference>
<dbReference type="PROSITE" id="PS00675">
    <property type="entry name" value="SIGMA54_INTERACT_1"/>
    <property type="match status" value="1"/>
</dbReference>
<dbReference type="InterPro" id="IPR002078">
    <property type="entry name" value="Sigma_54_int"/>
</dbReference>
<evidence type="ECO:0000313" key="8">
    <source>
        <dbReference type="Proteomes" id="UP000494245"/>
    </source>
</evidence>
<protein>
    <submittedName>
        <fullName evidence="7">Transcriptional regulatory protein GlrR</fullName>
    </submittedName>
</protein>
<proteinExistence type="predicted"/>
<keyword evidence="8" id="KW-1185">Reference proteome</keyword>
<keyword evidence="1" id="KW-0547">Nucleotide-binding</keyword>
<evidence type="ECO:0000256" key="5">
    <source>
        <dbReference type="ARBA" id="ARBA00023163"/>
    </source>
</evidence>
<evidence type="ECO:0000256" key="4">
    <source>
        <dbReference type="ARBA" id="ARBA00023125"/>
    </source>
</evidence>
<dbReference type="PROSITE" id="PS00676">
    <property type="entry name" value="SIGMA54_INTERACT_2"/>
    <property type="match status" value="1"/>
</dbReference>
<dbReference type="PROSITE" id="PS50045">
    <property type="entry name" value="SIGMA54_INTERACT_4"/>
    <property type="match status" value="1"/>
</dbReference>
<gene>
    <name evidence="7" type="primary">glrR_4</name>
    <name evidence="7" type="ORF">NNJEOMEG_01754</name>
</gene>
<dbReference type="AlphaFoldDB" id="A0A6V8LVS9"/>
<dbReference type="SUPFAM" id="SSF52540">
    <property type="entry name" value="P-loop containing nucleoside triphosphate hydrolases"/>
    <property type="match status" value="1"/>
</dbReference>
<dbReference type="InterPro" id="IPR027417">
    <property type="entry name" value="P-loop_NTPase"/>
</dbReference>
<dbReference type="RefSeq" id="WP_173083468.1">
    <property type="nucleotide sequence ID" value="NZ_BLTE01000007.1"/>
</dbReference>
<dbReference type="InterPro" id="IPR058031">
    <property type="entry name" value="AAA_lid_NorR"/>
</dbReference>
<dbReference type="InterPro" id="IPR025943">
    <property type="entry name" value="Sigma_54_int_dom_ATP-bd_2"/>
</dbReference>
<keyword evidence="3" id="KW-0805">Transcription regulation</keyword>
<dbReference type="Gene3D" id="3.40.50.300">
    <property type="entry name" value="P-loop containing nucleotide triphosphate hydrolases"/>
    <property type="match status" value="1"/>
</dbReference>
<dbReference type="GO" id="GO:0006355">
    <property type="term" value="P:regulation of DNA-templated transcription"/>
    <property type="evidence" value="ECO:0007669"/>
    <property type="project" value="InterPro"/>
</dbReference>
<dbReference type="Pfam" id="PF00158">
    <property type="entry name" value="Sigma54_activat"/>
    <property type="match status" value="1"/>
</dbReference>
<dbReference type="InterPro" id="IPR025944">
    <property type="entry name" value="Sigma_54_int_dom_CS"/>
</dbReference>
<dbReference type="Pfam" id="PF25601">
    <property type="entry name" value="AAA_lid_14"/>
    <property type="match status" value="1"/>
</dbReference>
<comment type="caution">
    <text evidence="7">The sequence shown here is derived from an EMBL/GenBank/DDBJ whole genome shotgun (WGS) entry which is preliminary data.</text>
</comment>
<evidence type="ECO:0000256" key="1">
    <source>
        <dbReference type="ARBA" id="ARBA00022741"/>
    </source>
</evidence>
<reference evidence="7 8" key="2">
    <citation type="submission" date="2020-05" db="EMBL/GenBank/DDBJ databases">
        <title>Draft genome sequence of Desulfovibrio sp. strainFSS-1.</title>
        <authorList>
            <person name="Shimoshige H."/>
            <person name="Kobayashi H."/>
            <person name="Maekawa T."/>
        </authorList>
    </citation>
    <scope>NUCLEOTIDE SEQUENCE [LARGE SCALE GENOMIC DNA]</scope>
    <source>
        <strain evidence="7 8">SIID29052-01</strain>
    </source>
</reference>
<dbReference type="GO" id="GO:0003677">
    <property type="term" value="F:DNA binding"/>
    <property type="evidence" value="ECO:0007669"/>
    <property type="project" value="UniProtKB-KW"/>
</dbReference>